<dbReference type="STRING" id="337451.A0A3S3MW32"/>
<comment type="caution">
    <text evidence="5">The sequence shown here is derived from an EMBL/GenBank/DDBJ whole genome shotgun (WGS) entry which is preliminary data.</text>
</comment>
<dbReference type="SUPFAM" id="SSF56214">
    <property type="entry name" value="4'-phosphopantetheinyl transferase"/>
    <property type="match status" value="2"/>
</dbReference>
<dbReference type="AlphaFoldDB" id="A0A3S3MW32"/>
<evidence type="ECO:0000256" key="1">
    <source>
        <dbReference type="ARBA" id="ARBA00013172"/>
    </source>
</evidence>
<dbReference type="EMBL" id="QPKB01000002">
    <property type="protein sequence ID" value="RWR75926.1"/>
    <property type="molecule type" value="Genomic_DNA"/>
</dbReference>
<dbReference type="InterPro" id="IPR055066">
    <property type="entry name" value="AASDHPPT_N"/>
</dbReference>
<keyword evidence="6" id="KW-1185">Reference proteome</keyword>
<gene>
    <name evidence="5" type="ORF">CKAN_00433200</name>
</gene>
<dbReference type="OrthoDB" id="26719at2759"/>
<dbReference type="InterPro" id="IPR050559">
    <property type="entry name" value="P-Pant_transferase_sf"/>
</dbReference>
<dbReference type="PANTHER" id="PTHR12215">
    <property type="entry name" value="PHOSPHOPANTETHEINE TRANSFERASE"/>
    <property type="match status" value="1"/>
</dbReference>
<dbReference type="Pfam" id="PF01648">
    <property type="entry name" value="ACPS"/>
    <property type="match status" value="1"/>
</dbReference>
<dbReference type="InterPro" id="IPR037143">
    <property type="entry name" value="4-PPantetheinyl_Trfase_dom_sf"/>
</dbReference>
<keyword evidence="2 5" id="KW-0808">Transferase</keyword>
<sequence length="311" mass="35070">MATAGKNGTRSRASATLHLDLQMENGVRRWVVDISGWDPPPDHFSSILSLLPLHDRSAITRFMKSEDRIRALVSRLLQFVLVHEVLEIPFDEIIIKRTVEGKPYLENSGQILQFPNFNFNSSHDGDYVGIASEPLCIVGLDIVSHAIPKRETATEFARNFSSCFTSLEWNNIINAGSSNAILDEFYRYWCLKEAYIKAIGAGLGFRLDRLEFHHTDWMDISVRVDGEESREWRFQLFDLGKSHWASVAKGHPKTAVNSYKGALQRSEFGQEEYHSAGISAVHFPYECYSFGGGDEFATGLSQTTLRLCGVN</sequence>
<dbReference type="GO" id="GO:0005829">
    <property type="term" value="C:cytosol"/>
    <property type="evidence" value="ECO:0007669"/>
    <property type="project" value="TreeGrafter"/>
</dbReference>
<evidence type="ECO:0000259" key="3">
    <source>
        <dbReference type="Pfam" id="PF01648"/>
    </source>
</evidence>
<evidence type="ECO:0000313" key="5">
    <source>
        <dbReference type="EMBL" id="RWR75926.1"/>
    </source>
</evidence>
<dbReference type="GO" id="GO:0008897">
    <property type="term" value="F:holo-[acyl-carrier-protein] synthase activity"/>
    <property type="evidence" value="ECO:0007669"/>
    <property type="project" value="UniProtKB-EC"/>
</dbReference>
<dbReference type="FunFam" id="3.90.470.20:FF:000013">
    <property type="entry name" value="L-aminoadipate-semialdehyde dehydrogenase-phosphopantetheinyl transferase"/>
    <property type="match status" value="1"/>
</dbReference>
<dbReference type="PANTHER" id="PTHR12215:SF10">
    <property type="entry name" value="L-AMINOADIPATE-SEMIALDEHYDE DEHYDROGENASE-PHOSPHOPANTETHEINYL TRANSFERASE"/>
    <property type="match status" value="1"/>
</dbReference>
<dbReference type="FunFam" id="3.90.470.20:FF:000003">
    <property type="entry name" value="L-aminoadipate-semialdehyde dehydrogenase-phosphopantetheinyl transferase"/>
    <property type="match status" value="1"/>
</dbReference>
<dbReference type="EC" id="2.7.8.7" evidence="1"/>
<organism evidence="5 6">
    <name type="scientific">Cinnamomum micranthum f. kanehirae</name>
    <dbReference type="NCBI Taxonomy" id="337451"/>
    <lineage>
        <taxon>Eukaryota</taxon>
        <taxon>Viridiplantae</taxon>
        <taxon>Streptophyta</taxon>
        <taxon>Embryophyta</taxon>
        <taxon>Tracheophyta</taxon>
        <taxon>Spermatophyta</taxon>
        <taxon>Magnoliopsida</taxon>
        <taxon>Magnoliidae</taxon>
        <taxon>Laurales</taxon>
        <taxon>Lauraceae</taxon>
        <taxon>Cinnamomum</taxon>
    </lineage>
</organism>
<dbReference type="Pfam" id="PF22624">
    <property type="entry name" value="AASDHPPT_N"/>
    <property type="match status" value="1"/>
</dbReference>
<evidence type="ECO:0000256" key="2">
    <source>
        <dbReference type="ARBA" id="ARBA00022679"/>
    </source>
</evidence>
<reference evidence="5 6" key="1">
    <citation type="journal article" date="2019" name="Nat. Plants">
        <title>Stout camphor tree genome fills gaps in understanding of flowering plant genome evolution.</title>
        <authorList>
            <person name="Chaw S.M."/>
            <person name="Liu Y.C."/>
            <person name="Wu Y.W."/>
            <person name="Wang H.Y."/>
            <person name="Lin C.I."/>
            <person name="Wu C.S."/>
            <person name="Ke H.M."/>
            <person name="Chang L.Y."/>
            <person name="Hsu C.Y."/>
            <person name="Yang H.T."/>
            <person name="Sudianto E."/>
            <person name="Hsu M.H."/>
            <person name="Wu K.P."/>
            <person name="Wang L.N."/>
            <person name="Leebens-Mack J.H."/>
            <person name="Tsai I.J."/>
        </authorList>
    </citation>
    <scope>NUCLEOTIDE SEQUENCE [LARGE SCALE GENOMIC DNA]</scope>
    <source>
        <strain evidence="6">cv. Chaw 1501</strain>
        <tissue evidence="5">Young leaves</tissue>
    </source>
</reference>
<evidence type="ECO:0000259" key="4">
    <source>
        <dbReference type="Pfam" id="PF22624"/>
    </source>
</evidence>
<dbReference type="InterPro" id="IPR008278">
    <property type="entry name" value="4-PPantetheinyl_Trfase_dom"/>
</dbReference>
<accession>A0A3S3MW32</accession>
<proteinExistence type="predicted"/>
<protein>
    <recommendedName>
        <fullName evidence="1">holo-[acyl-carrier-protein] synthase</fullName>
        <ecNumber evidence="1">2.7.8.7</ecNumber>
    </recommendedName>
</protein>
<dbReference type="GO" id="GO:0000287">
    <property type="term" value="F:magnesium ion binding"/>
    <property type="evidence" value="ECO:0007669"/>
    <property type="project" value="InterPro"/>
</dbReference>
<feature type="domain" description="4'-phosphopantetheinyl transferase" evidence="3">
    <location>
        <begin position="138"/>
        <end position="247"/>
    </location>
</feature>
<name>A0A3S3MW32_9MAGN</name>
<dbReference type="Proteomes" id="UP000283530">
    <property type="component" value="Unassembled WGS sequence"/>
</dbReference>
<dbReference type="GO" id="GO:0019878">
    <property type="term" value="P:lysine biosynthetic process via aminoadipic acid"/>
    <property type="evidence" value="ECO:0007669"/>
    <property type="project" value="TreeGrafter"/>
</dbReference>
<dbReference type="Gene3D" id="3.90.470.20">
    <property type="entry name" value="4'-phosphopantetheinyl transferase domain"/>
    <property type="match status" value="2"/>
</dbReference>
<evidence type="ECO:0000313" key="6">
    <source>
        <dbReference type="Proteomes" id="UP000283530"/>
    </source>
</evidence>
<feature type="domain" description="4'-phosphopantetheinyl transferase N-terminal" evidence="4">
    <location>
        <begin position="36"/>
        <end position="134"/>
    </location>
</feature>